<evidence type="ECO:0000313" key="2">
    <source>
        <dbReference type="EMBL" id="RXK56777.1"/>
    </source>
</evidence>
<sequence length="248" mass="27477">MKKLACLVVLVTAFLSLPAQDAKPAETKKPKENVISSYRVFAKTGQDEALKAALSAHAKKYHSGAHRWRVYSVLSGPDAGAYHIVEGPFSWTALDDRGDLSADHNKHYETTIAPLVEKTTSDVYLQYEEELSTVQLTAFSTKASVTAVFPKPGRGPATREVLKTLKKVWEKRGFNYAVYSSQMSGEPSYRLVRRFKAGWKDLDAEGVTQAQAMAELGLSNTEVQEDIAKVTERTYSEMIELKPELGSN</sequence>
<evidence type="ECO:0000313" key="3">
    <source>
        <dbReference type="Proteomes" id="UP000290218"/>
    </source>
</evidence>
<keyword evidence="3" id="KW-1185">Reference proteome</keyword>
<organism evidence="2 3">
    <name type="scientific">Oleiharenicola lentus</name>
    <dbReference type="NCBI Taxonomy" id="2508720"/>
    <lineage>
        <taxon>Bacteria</taxon>
        <taxon>Pseudomonadati</taxon>
        <taxon>Verrucomicrobiota</taxon>
        <taxon>Opitutia</taxon>
        <taxon>Opitutales</taxon>
        <taxon>Opitutaceae</taxon>
        <taxon>Oleiharenicola</taxon>
    </lineage>
</organism>
<dbReference type="EMBL" id="SDHX01000001">
    <property type="protein sequence ID" value="RXK56777.1"/>
    <property type="molecule type" value="Genomic_DNA"/>
</dbReference>
<protein>
    <submittedName>
        <fullName evidence="2">Uncharacterized protein</fullName>
    </submittedName>
</protein>
<accession>A0A4Q1CCB9</accession>
<keyword evidence="1" id="KW-0732">Signal</keyword>
<feature type="signal peptide" evidence="1">
    <location>
        <begin position="1"/>
        <end position="21"/>
    </location>
</feature>
<dbReference type="OrthoDB" id="659133at2"/>
<dbReference type="RefSeq" id="WP_129048143.1">
    <property type="nucleotide sequence ID" value="NZ_SDHX01000001.1"/>
</dbReference>
<name>A0A4Q1CCB9_9BACT</name>
<proteinExistence type="predicted"/>
<evidence type="ECO:0000256" key="1">
    <source>
        <dbReference type="SAM" id="SignalP"/>
    </source>
</evidence>
<gene>
    <name evidence="2" type="ORF">ESB00_13175</name>
</gene>
<dbReference type="Proteomes" id="UP000290218">
    <property type="component" value="Unassembled WGS sequence"/>
</dbReference>
<reference evidence="2 3" key="1">
    <citation type="submission" date="2019-01" db="EMBL/GenBank/DDBJ databases">
        <title>Lacunisphaera sp. strain TWA-58.</title>
        <authorList>
            <person name="Chen W.-M."/>
        </authorList>
    </citation>
    <scope>NUCLEOTIDE SEQUENCE [LARGE SCALE GENOMIC DNA]</scope>
    <source>
        <strain evidence="2 3">TWA-58</strain>
    </source>
</reference>
<dbReference type="AlphaFoldDB" id="A0A4Q1CCB9"/>
<comment type="caution">
    <text evidence="2">The sequence shown here is derived from an EMBL/GenBank/DDBJ whole genome shotgun (WGS) entry which is preliminary data.</text>
</comment>
<feature type="chain" id="PRO_5020194675" evidence="1">
    <location>
        <begin position="22"/>
        <end position="248"/>
    </location>
</feature>